<accession>A0A1Z5ILC6</accession>
<gene>
    <name evidence="2" type="ORF">IWT140_00152</name>
</gene>
<keyword evidence="1" id="KW-0732">Signal</keyword>
<name>A0A1Z5ILC6_9LACO</name>
<organism evidence="2 3">
    <name type="scientific">Secundilactobacillus pentosiphilus</name>
    <dbReference type="NCBI Taxonomy" id="1714682"/>
    <lineage>
        <taxon>Bacteria</taxon>
        <taxon>Bacillati</taxon>
        <taxon>Bacillota</taxon>
        <taxon>Bacilli</taxon>
        <taxon>Lactobacillales</taxon>
        <taxon>Lactobacillaceae</taxon>
        <taxon>Secundilactobacillus</taxon>
    </lineage>
</organism>
<protein>
    <submittedName>
        <fullName evidence="2">Uncharacterized protein</fullName>
    </submittedName>
</protein>
<dbReference type="EMBL" id="BCMH01000001">
    <property type="protein sequence ID" value="GAX02555.1"/>
    <property type="molecule type" value="Genomic_DNA"/>
</dbReference>
<feature type="signal peptide" evidence="1">
    <location>
        <begin position="1"/>
        <end position="31"/>
    </location>
</feature>
<dbReference type="Proteomes" id="UP000198430">
    <property type="component" value="Unassembled WGS sequence"/>
</dbReference>
<evidence type="ECO:0000256" key="1">
    <source>
        <dbReference type="SAM" id="SignalP"/>
    </source>
</evidence>
<keyword evidence="3" id="KW-1185">Reference proteome</keyword>
<sequence>MKLKNSMMLGITALTLGTGVALLQGSTTASAHIWNDGTPSAVHGTWRTHSIYVKAIEMRNHATFKATAHTVSFSYNASSRVKLRDTYWRKTGAHSYTIHGAWSRDDGCDHRITAKKISKNHIRLYFDGRTITKSSGLPNSFYR</sequence>
<evidence type="ECO:0000313" key="3">
    <source>
        <dbReference type="Proteomes" id="UP000198430"/>
    </source>
</evidence>
<dbReference type="AlphaFoldDB" id="A0A1Z5ILC6"/>
<dbReference type="RefSeq" id="WP_089087543.1">
    <property type="nucleotide sequence ID" value="NZ_BCMH01000001.1"/>
</dbReference>
<comment type="caution">
    <text evidence="2">The sequence shown here is derived from an EMBL/GenBank/DDBJ whole genome shotgun (WGS) entry which is preliminary data.</text>
</comment>
<proteinExistence type="predicted"/>
<feature type="chain" id="PRO_5012622401" evidence="1">
    <location>
        <begin position="32"/>
        <end position="143"/>
    </location>
</feature>
<evidence type="ECO:0000313" key="2">
    <source>
        <dbReference type="EMBL" id="GAX02555.1"/>
    </source>
</evidence>
<reference evidence="2 3" key="1">
    <citation type="submission" date="2015-11" db="EMBL/GenBank/DDBJ databases">
        <title>Draft genome sequences of new species of the genus Lactobacillus isolated from orchardgrass silage.</title>
        <authorList>
            <person name="Tohno M."/>
            <person name="Tanizawa Y."/>
            <person name="Arita M."/>
        </authorList>
    </citation>
    <scope>NUCLEOTIDE SEQUENCE [LARGE SCALE GENOMIC DNA]</scope>
    <source>
        <strain evidence="2 3">IWT140</strain>
    </source>
</reference>